<protein>
    <submittedName>
        <fullName evidence="1">DUF4325 domain-containing protein</fullName>
    </submittedName>
</protein>
<dbReference type="EMBL" id="JBDJNQ010000002">
    <property type="protein sequence ID" value="MEN5376509.1"/>
    <property type="molecule type" value="Genomic_DNA"/>
</dbReference>
<accession>A0ABV0BSD9</accession>
<gene>
    <name evidence="1" type="ORF">ABE541_04460</name>
</gene>
<sequence length="121" mass="14286">MTTAADIRLKDLFNESLDTRESVHFLINYIENELGKEDCYDITLDFTGIDFMSRSFADELHKQINLENFHKSFTFANMPLSMKELLRVVEKTQTTRTKRELKSSVLVVNDIFMIKDYTFSW</sequence>
<keyword evidence="2" id="KW-1185">Reference proteome</keyword>
<evidence type="ECO:0000313" key="1">
    <source>
        <dbReference type="EMBL" id="MEN5376509.1"/>
    </source>
</evidence>
<name>A0ABV0BSD9_9SPHI</name>
<dbReference type="RefSeq" id="WP_346580730.1">
    <property type="nucleotide sequence ID" value="NZ_JBDJLH010000003.1"/>
</dbReference>
<proteinExistence type="predicted"/>
<dbReference type="Proteomes" id="UP001409291">
    <property type="component" value="Unassembled WGS sequence"/>
</dbReference>
<reference evidence="1 2" key="1">
    <citation type="submission" date="2024-04" db="EMBL/GenBank/DDBJ databases">
        <title>WGS of bacteria from Torrens River.</title>
        <authorList>
            <person name="Wyrsch E.R."/>
            <person name="Drigo B."/>
        </authorList>
    </citation>
    <scope>NUCLEOTIDE SEQUENCE [LARGE SCALE GENOMIC DNA]</scope>
    <source>
        <strain evidence="1 2">TWI391</strain>
    </source>
</reference>
<organism evidence="1 2">
    <name type="scientific">Sphingobacterium kitahiroshimense</name>
    <dbReference type="NCBI Taxonomy" id="470446"/>
    <lineage>
        <taxon>Bacteria</taxon>
        <taxon>Pseudomonadati</taxon>
        <taxon>Bacteroidota</taxon>
        <taxon>Sphingobacteriia</taxon>
        <taxon>Sphingobacteriales</taxon>
        <taxon>Sphingobacteriaceae</taxon>
        <taxon>Sphingobacterium</taxon>
    </lineage>
</organism>
<comment type="caution">
    <text evidence="1">The sequence shown here is derived from an EMBL/GenBank/DDBJ whole genome shotgun (WGS) entry which is preliminary data.</text>
</comment>
<evidence type="ECO:0000313" key="2">
    <source>
        <dbReference type="Proteomes" id="UP001409291"/>
    </source>
</evidence>